<evidence type="ECO:0000313" key="3">
    <source>
        <dbReference type="Proteomes" id="UP001296993"/>
    </source>
</evidence>
<evidence type="ECO:0000313" key="2">
    <source>
        <dbReference type="EMBL" id="MBP2387854.1"/>
    </source>
</evidence>
<accession>A0ABS4XHA8</accession>
<keyword evidence="3" id="KW-1185">Reference proteome</keyword>
<dbReference type="SUPFAM" id="SSF50969">
    <property type="entry name" value="YVTN repeat-like/Quinoprotein amine dehydrogenase"/>
    <property type="match status" value="1"/>
</dbReference>
<dbReference type="NCBIfam" id="NF038015">
    <property type="entry name" value="AztD"/>
    <property type="match status" value="1"/>
</dbReference>
<gene>
    <name evidence="2" type="ORF">JOF47_003365</name>
</gene>
<evidence type="ECO:0008006" key="4">
    <source>
        <dbReference type="Google" id="ProtNLM"/>
    </source>
</evidence>
<dbReference type="InterPro" id="IPR011044">
    <property type="entry name" value="Quino_amine_DH_bsu"/>
</dbReference>
<dbReference type="EMBL" id="JAGIOF010000001">
    <property type="protein sequence ID" value="MBP2387854.1"/>
    <property type="molecule type" value="Genomic_DNA"/>
</dbReference>
<proteinExistence type="predicted"/>
<feature type="compositionally biased region" description="Polar residues" evidence="1">
    <location>
        <begin position="70"/>
        <end position="79"/>
    </location>
</feature>
<comment type="caution">
    <text evidence="2">The sequence shown here is derived from an EMBL/GenBank/DDBJ whole genome shotgun (WGS) entry which is preliminary data.</text>
</comment>
<feature type="region of interest" description="Disordered" evidence="1">
    <location>
        <begin position="44"/>
        <end position="82"/>
    </location>
</feature>
<sequence length="447" mass="47647">MKPTHTEYVSIETQTAERRARRTIVVTTAFASILALASCATAPAPATNPGPTTTSNQDPKNDADTAKDGSPQTTESRTAQPRLAVTYDGGVLVLGATDGKVVSDFRIDGFNRVNPAGDGRHVLVSTAGGFQVLDTGSWSEVHGDHFHHFVSNPTLKEQKFPAQQPGHAVHHGGQTVLFDDATGNVSIFDPRALSKETLPKTKDHKTPQAHHGVAVSLENGRLLVTEGNSESRSGIALLGEAKTDGSRSTIATSTDCPGVHGEAAARDEAIVVGCEDGLLVVKNGKITKVSSPDAYGRIGNQSGNENSSVVLGDYKMDKDAELERPTTFSLTDTATNELRLVDTDFSYSFRSLGRNKSGGALVLGTDGKLHIYDPSTGKEKSVIKVVDEWEEPLDWQEPRPTLLVQGETAFVTNPATKELHTVDLKKGKVIQSIVLPEIPNELAIASS</sequence>
<dbReference type="InterPro" id="IPR047697">
    <property type="entry name" value="AztD-like"/>
</dbReference>
<dbReference type="Proteomes" id="UP001296993">
    <property type="component" value="Unassembled WGS sequence"/>
</dbReference>
<feature type="compositionally biased region" description="Low complexity" evidence="1">
    <location>
        <begin position="44"/>
        <end position="54"/>
    </location>
</feature>
<reference evidence="2 3" key="1">
    <citation type="submission" date="2021-03" db="EMBL/GenBank/DDBJ databases">
        <title>Sequencing the genomes of 1000 actinobacteria strains.</title>
        <authorList>
            <person name="Klenk H.-P."/>
        </authorList>
    </citation>
    <scope>NUCLEOTIDE SEQUENCE [LARGE SCALE GENOMIC DNA]</scope>
    <source>
        <strain evidence="2 3">DSM 15797</strain>
    </source>
</reference>
<protein>
    <recommendedName>
        <fullName evidence="4">Secreted protein</fullName>
    </recommendedName>
</protein>
<dbReference type="Gene3D" id="2.130.10.10">
    <property type="entry name" value="YVTN repeat-like/Quinoprotein amine dehydrogenase"/>
    <property type="match status" value="1"/>
</dbReference>
<organism evidence="2 3">
    <name type="scientific">Paeniglutamicibacter kerguelensis</name>
    <dbReference type="NCBI Taxonomy" id="254788"/>
    <lineage>
        <taxon>Bacteria</taxon>
        <taxon>Bacillati</taxon>
        <taxon>Actinomycetota</taxon>
        <taxon>Actinomycetes</taxon>
        <taxon>Micrococcales</taxon>
        <taxon>Micrococcaceae</taxon>
        <taxon>Paeniglutamicibacter</taxon>
    </lineage>
</organism>
<evidence type="ECO:0000256" key="1">
    <source>
        <dbReference type="SAM" id="MobiDB-lite"/>
    </source>
</evidence>
<dbReference type="InterPro" id="IPR015943">
    <property type="entry name" value="WD40/YVTN_repeat-like_dom_sf"/>
</dbReference>
<name>A0ABS4XHA8_9MICC</name>
<dbReference type="RefSeq" id="WP_245356404.1">
    <property type="nucleotide sequence ID" value="NZ_BAAAJY010000001.1"/>
</dbReference>